<dbReference type="SUPFAM" id="SSF53756">
    <property type="entry name" value="UDP-Glycosyltransferase/glycogen phosphorylase"/>
    <property type="match status" value="1"/>
</dbReference>
<dbReference type="RefSeq" id="WP_126004860.1">
    <property type="nucleotide sequence ID" value="NZ_QQYZ01000013.1"/>
</dbReference>
<organism evidence="2 3">
    <name type="scientific">Sphingomonas koreensis</name>
    <dbReference type="NCBI Taxonomy" id="93064"/>
    <lineage>
        <taxon>Bacteria</taxon>
        <taxon>Pseudomonadati</taxon>
        <taxon>Pseudomonadota</taxon>
        <taxon>Alphaproteobacteria</taxon>
        <taxon>Sphingomonadales</taxon>
        <taxon>Sphingomonadaceae</taxon>
        <taxon>Sphingomonas</taxon>
    </lineage>
</organism>
<proteinExistence type="predicted"/>
<dbReference type="Pfam" id="PF13524">
    <property type="entry name" value="Glyco_trans_1_2"/>
    <property type="match status" value="1"/>
</dbReference>
<dbReference type="InterPro" id="IPR055259">
    <property type="entry name" value="YkvP/CgeB_Glyco_trans-like"/>
</dbReference>
<reference evidence="2 3" key="1">
    <citation type="submission" date="2018-07" db="EMBL/GenBank/DDBJ databases">
        <title>Genomic and Epidemiologic Investigation of an Indolent Hospital Outbreak.</title>
        <authorList>
            <person name="Johnson R.C."/>
            <person name="Deming C."/>
            <person name="Conlan S."/>
            <person name="Zellmer C.J."/>
            <person name="Michelin A.V."/>
            <person name="Lee-Lin S."/>
            <person name="Thomas P.J."/>
            <person name="Park M."/>
            <person name="Weingarten R.A."/>
            <person name="Less J."/>
            <person name="Dekker J.P."/>
            <person name="Frank K.M."/>
            <person name="Musser K.A."/>
            <person name="Mcquiston J.R."/>
            <person name="Henderson D.K."/>
            <person name="Lau A.F."/>
            <person name="Palmore T.N."/>
            <person name="Segre J.A."/>
        </authorList>
    </citation>
    <scope>NUCLEOTIDE SEQUENCE [LARGE SCALE GENOMIC DNA]</scope>
    <source>
        <strain evidence="2 3">SK-CDC1_0717</strain>
    </source>
</reference>
<feature type="domain" description="Spore protein YkvP/CgeB glycosyl transferase-like" evidence="1">
    <location>
        <begin position="205"/>
        <end position="331"/>
    </location>
</feature>
<comment type="caution">
    <text evidence="2">The sequence shown here is derived from an EMBL/GenBank/DDBJ whole genome shotgun (WGS) entry which is preliminary data.</text>
</comment>
<gene>
    <name evidence="2" type="ORF">DAH66_13930</name>
</gene>
<dbReference type="GO" id="GO:0016740">
    <property type="term" value="F:transferase activity"/>
    <property type="evidence" value="ECO:0007669"/>
    <property type="project" value="UniProtKB-KW"/>
</dbReference>
<dbReference type="Proteomes" id="UP000287746">
    <property type="component" value="Unassembled WGS sequence"/>
</dbReference>
<evidence type="ECO:0000259" key="1">
    <source>
        <dbReference type="Pfam" id="PF13524"/>
    </source>
</evidence>
<evidence type="ECO:0000313" key="2">
    <source>
        <dbReference type="EMBL" id="RSY81967.1"/>
    </source>
</evidence>
<dbReference type="Gene3D" id="3.40.50.2000">
    <property type="entry name" value="Glycogen Phosphorylase B"/>
    <property type="match status" value="1"/>
</dbReference>
<dbReference type="AlphaFoldDB" id="A0A430G1X8"/>
<accession>A0A430G1X8</accession>
<name>A0A430G1X8_9SPHN</name>
<keyword evidence="2" id="KW-0808">Transferase</keyword>
<dbReference type="EMBL" id="QQYZ01000013">
    <property type="protein sequence ID" value="RSY81967.1"/>
    <property type="molecule type" value="Genomic_DNA"/>
</dbReference>
<sequence>MHILIAGSWRWPQYEAAFARGLRESGAQVSELSLDPFFTGLAGRVQGALPVGSPLAWRIGRTVIEAVEREKPDFVLFWRPTHLLPETLRALRAMGVSTISYNNDDPFSPRLANEANWRARNLWRLYNKALLEFDFNYFYRPVNVGEARARGARHADVLLPYFLPWNDRPVTLAPGEAAHFSADLVFAGHFEPDGRDGDLVALTQAGMAVRVWGDDTWQQSALAGWNAVPQPIVRAMGEDYAKALAGAQICLCYLSKLNRDGYTRRCFEIPAAGRVMLAERTPPLLAMFREDEEACFFSSREELIEKARWLMDDAALRTRIAEAGRARVWADGRDVASTARRFLEGLTALKPMLSERG</sequence>
<protein>
    <submittedName>
        <fullName evidence="2">Glycosyltransferase family 1 protein</fullName>
    </submittedName>
</protein>
<evidence type="ECO:0000313" key="3">
    <source>
        <dbReference type="Proteomes" id="UP000287746"/>
    </source>
</evidence>